<evidence type="ECO:0000313" key="13">
    <source>
        <dbReference type="Proteomes" id="UP000648663"/>
    </source>
</evidence>
<feature type="domain" description="ABC transmembrane type-1" evidence="9">
    <location>
        <begin position="112"/>
        <end position="300"/>
    </location>
</feature>
<evidence type="ECO:0000313" key="10">
    <source>
        <dbReference type="EMBL" id="GGL77206.1"/>
    </source>
</evidence>
<dbReference type="InterPro" id="IPR000515">
    <property type="entry name" value="MetI-like"/>
</dbReference>
<reference evidence="13" key="2">
    <citation type="journal article" date="2019" name="Int. J. Syst. Evol. Microbiol.">
        <title>The Global Catalogue of Microorganisms (GCM) 10K type strain sequencing project: providing services to taxonomists for standard genome sequencing and annotation.</title>
        <authorList>
            <consortium name="The Broad Institute Genomics Platform"/>
            <consortium name="The Broad Institute Genome Sequencing Center for Infectious Disease"/>
            <person name="Wu L."/>
            <person name="Ma J."/>
        </authorList>
    </citation>
    <scope>NUCLEOTIDE SEQUENCE [LARGE SCALE GENOMIC DNA]</scope>
    <source>
        <strain evidence="13">CGMCC 4.5581</strain>
    </source>
</reference>
<reference evidence="11 12" key="3">
    <citation type="submission" date="2020-02" db="EMBL/GenBank/DDBJ databases">
        <title>Sequencing the genomes of 1000 actinobacteria strains.</title>
        <authorList>
            <person name="Klenk H.-P."/>
        </authorList>
    </citation>
    <scope>NUCLEOTIDE SEQUENCE [LARGE SCALE GENOMIC DNA]</scope>
    <source>
        <strain evidence="11 12">DSM 45201</strain>
    </source>
</reference>
<dbReference type="PROSITE" id="PS50928">
    <property type="entry name" value="ABC_TM1"/>
    <property type="match status" value="1"/>
</dbReference>
<feature type="transmembrane region" description="Helical" evidence="7">
    <location>
        <begin position="150"/>
        <end position="168"/>
    </location>
</feature>
<evidence type="ECO:0000256" key="1">
    <source>
        <dbReference type="ARBA" id="ARBA00004651"/>
    </source>
</evidence>
<dbReference type="Proteomes" id="UP000648663">
    <property type="component" value="Unassembled WGS sequence"/>
</dbReference>
<dbReference type="CDD" id="cd06261">
    <property type="entry name" value="TM_PBP2"/>
    <property type="match status" value="1"/>
</dbReference>
<dbReference type="AlphaFoldDB" id="A0A846M0F0"/>
<dbReference type="Pfam" id="PF00528">
    <property type="entry name" value="BPD_transp_1"/>
    <property type="match status" value="1"/>
</dbReference>
<protein>
    <submittedName>
        <fullName evidence="10">Nickel ABC transporter permease</fullName>
    </submittedName>
    <submittedName>
        <fullName evidence="11">Peptide/nickel transport system permease protein</fullName>
    </submittedName>
</protein>
<evidence type="ECO:0000256" key="8">
    <source>
        <dbReference type="SAM" id="MobiDB-lite"/>
    </source>
</evidence>
<dbReference type="InterPro" id="IPR050366">
    <property type="entry name" value="BP-dependent_transpt_permease"/>
</dbReference>
<comment type="similarity">
    <text evidence="7">Belongs to the binding-protein-dependent transport system permease family.</text>
</comment>
<keyword evidence="4 7" id="KW-0812">Transmembrane</keyword>
<dbReference type="EMBL" id="JAAMPA010000002">
    <property type="protein sequence ID" value="NIH69149.1"/>
    <property type="molecule type" value="Genomic_DNA"/>
</dbReference>
<dbReference type="GO" id="GO:0005886">
    <property type="term" value="C:plasma membrane"/>
    <property type="evidence" value="ECO:0007669"/>
    <property type="project" value="UniProtKB-SubCell"/>
</dbReference>
<feature type="transmembrane region" description="Helical" evidence="7">
    <location>
        <begin position="53"/>
        <end position="74"/>
    </location>
</feature>
<organism evidence="11 12">
    <name type="scientific">Modestobacter marinus</name>
    <dbReference type="NCBI Taxonomy" id="477641"/>
    <lineage>
        <taxon>Bacteria</taxon>
        <taxon>Bacillati</taxon>
        <taxon>Actinomycetota</taxon>
        <taxon>Actinomycetes</taxon>
        <taxon>Geodermatophilales</taxon>
        <taxon>Geodermatophilaceae</taxon>
        <taxon>Modestobacter</taxon>
    </lineage>
</organism>
<keyword evidence="13" id="KW-1185">Reference proteome</keyword>
<reference evidence="10" key="1">
    <citation type="journal article" date="2014" name="Int. J. Syst. Evol. Microbiol.">
        <title>Complete genome of a new Firmicutes species belonging to the dominant human colonic microbiota ('Ruminococcus bicirculans') reveals two chromosomes and a selective capacity to utilize plant glucans.</title>
        <authorList>
            <consortium name="NISC Comparative Sequencing Program"/>
            <person name="Wegmann U."/>
            <person name="Louis P."/>
            <person name="Goesmann A."/>
            <person name="Henrissat B."/>
            <person name="Duncan S.H."/>
            <person name="Flint H.J."/>
        </authorList>
    </citation>
    <scope>NUCLEOTIDE SEQUENCE</scope>
    <source>
        <strain evidence="10">CGMCC 4.5581</strain>
    </source>
</reference>
<proteinExistence type="inferred from homology"/>
<keyword evidence="3" id="KW-1003">Cell membrane</keyword>
<dbReference type="EMBL" id="BMMI01000007">
    <property type="protein sequence ID" value="GGL77206.1"/>
    <property type="molecule type" value="Genomic_DNA"/>
</dbReference>
<evidence type="ECO:0000256" key="3">
    <source>
        <dbReference type="ARBA" id="ARBA00022475"/>
    </source>
</evidence>
<evidence type="ECO:0000256" key="2">
    <source>
        <dbReference type="ARBA" id="ARBA00022448"/>
    </source>
</evidence>
<accession>A0A846M0F0</accession>
<evidence type="ECO:0000256" key="6">
    <source>
        <dbReference type="ARBA" id="ARBA00023136"/>
    </source>
</evidence>
<dbReference type="Gene3D" id="1.10.3720.10">
    <property type="entry name" value="MetI-like"/>
    <property type="match status" value="1"/>
</dbReference>
<comment type="caution">
    <text evidence="11">The sequence shown here is derived from an EMBL/GenBank/DDBJ whole genome shotgun (WGS) entry which is preliminary data.</text>
</comment>
<evidence type="ECO:0000313" key="11">
    <source>
        <dbReference type="EMBL" id="NIH69149.1"/>
    </source>
</evidence>
<keyword evidence="5 7" id="KW-1133">Transmembrane helix</keyword>
<reference evidence="10" key="4">
    <citation type="submission" date="2024-05" db="EMBL/GenBank/DDBJ databases">
        <authorList>
            <person name="Sun Q."/>
            <person name="Zhou Y."/>
        </authorList>
    </citation>
    <scope>NUCLEOTIDE SEQUENCE</scope>
    <source>
        <strain evidence="10">CGMCC 4.5581</strain>
    </source>
</reference>
<dbReference type="PANTHER" id="PTHR43386">
    <property type="entry name" value="OLIGOPEPTIDE TRANSPORT SYSTEM PERMEASE PROTEIN APPC"/>
    <property type="match status" value="1"/>
</dbReference>
<feature type="transmembrane region" description="Helical" evidence="7">
    <location>
        <begin position="232"/>
        <end position="258"/>
    </location>
</feature>
<feature type="region of interest" description="Disordered" evidence="8">
    <location>
        <begin position="1"/>
        <end position="37"/>
    </location>
</feature>
<evidence type="ECO:0000313" key="12">
    <source>
        <dbReference type="Proteomes" id="UP000552836"/>
    </source>
</evidence>
<comment type="subcellular location">
    <subcellularLocation>
        <location evidence="1 7">Cell membrane</location>
        <topology evidence="1 7">Multi-pass membrane protein</topology>
    </subcellularLocation>
</comment>
<dbReference type="RefSeq" id="WP_166756723.1">
    <property type="nucleotide sequence ID" value="NZ_BAABJU010000003.1"/>
</dbReference>
<feature type="compositionally biased region" description="Low complexity" evidence="8">
    <location>
        <begin position="11"/>
        <end position="29"/>
    </location>
</feature>
<evidence type="ECO:0000256" key="4">
    <source>
        <dbReference type="ARBA" id="ARBA00022692"/>
    </source>
</evidence>
<dbReference type="SUPFAM" id="SSF161098">
    <property type="entry name" value="MetI-like"/>
    <property type="match status" value="1"/>
</dbReference>
<evidence type="ECO:0000256" key="7">
    <source>
        <dbReference type="RuleBase" id="RU363032"/>
    </source>
</evidence>
<feature type="transmembrane region" description="Helical" evidence="7">
    <location>
        <begin position="278"/>
        <end position="300"/>
    </location>
</feature>
<keyword evidence="6 7" id="KW-0472">Membrane</keyword>
<evidence type="ECO:0000256" key="5">
    <source>
        <dbReference type="ARBA" id="ARBA00022989"/>
    </source>
</evidence>
<dbReference type="PANTHER" id="PTHR43386:SF1">
    <property type="entry name" value="D,D-DIPEPTIDE TRANSPORT SYSTEM PERMEASE PROTEIN DDPC-RELATED"/>
    <property type="match status" value="1"/>
</dbReference>
<keyword evidence="2 7" id="KW-0813">Transport</keyword>
<dbReference type="GO" id="GO:0055085">
    <property type="term" value="P:transmembrane transport"/>
    <property type="evidence" value="ECO:0007669"/>
    <property type="project" value="InterPro"/>
</dbReference>
<evidence type="ECO:0000259" key="9">
    <source>
        <dbReference type="PROSITE" id="PS50928"/>
    </source>
</evidence>
<gene>
    <name evidence="10" type="primary">appC</name>
    <name evidence="11" type="ORF">FB380_003637</name>
    <name evidence="10" type="ORF">GCM10011589_36510</name>
</gene>
<dbReference type="InterPro" id="IPR035906">
    <property type="entry name" value="MetI-like_sf"/>
</dbReference>
<feature type="compositionally biased region" description="Polar residues" evidence="8">
    <location>
        <begin position="1"/>
        <end position="10"/>
    </location>
</feature>
<feature type="transmembrane region" description="Helical" evidence="7">
    <location>
        <begin position="116"/>
        <end position="138"/>
    </location>
</feature>
<dbReference type="Proteomes" id="UP000552836">
    <property type="component" value="Unassembled WGS sequence"/>
</dbReference>
<name>A0A846M0F0_9ACTN</name>
<sequence length="310" mass="32298">MTKAIDTTDNGPGDVSGDPGSGPVPAAPAARRRRRTGGGAWSRYASALRTPKGIAAAVLLLLLVGVALLAPVLFPGGYDQQGRGALAGPSGAHWLGTDEFGRDIFTRTIYGLRTDLSLILTAVPVSMVIGTALGLSGYLSKTLGSVTQRILDIILGFPGLILGIMIVLVIGTGWLALFLAIVVAGLPGFGRMARAGLLSEEQREYVMAARVLGVKRSTVMTRHILPNVVDPLLVQASVFMVVAIFIEAGLSIVGLGINPPNPSLGAMLNVGARYVQTLPSYVIGPGVMLLLLALAFTLLSDALNQVANRR</sequence>